<evidence type="ECO:0000313" key="4">
    <source>
        <dbReference type="Proteomes" id="UP000603715"/>
    </source>
</evidence>
<reference evidence="3" key="1">
    <citation type="submission" date="2021-11" db="EMBL/GenBank/DDBJ databases">
        <title>Description of novel Chryseobacterium species.</title>
        <authorList>
            <person name="Saticioglu I.B."/>
            <person name="Ay H."/>
            <person name="Altun S."/>
            <person name="Duman M."/>
        </authorList>
    </citation>
    <scope>NUCLEOTIDE SEQUENCE</scope>
    <source>
        <strain evidence="3">C-39</strain>
    </source>
</reference>
<reference evidence="2" key="3">
    <citation type="submission" date="2024-05" db="EMBL/GenBank/DDBJ databases">
        <title>Description of novel Chryseobacterium sp. strain C-2.</title>
        <authorList>
            <person name="Saticioglu I.B."/>
        </authorList>
    </citation>
    <scope>NUCLEOTIDE SEQUENCE</scope>
    <source>
        <strain evidence="2">C-2</strain>
    </source>
</reference>
<dbReference type="InterPro" id="IPR046538">
    <property type="entry name" value="DUF6603"/>
</dbReference>
<protein>
    <recommendedName>
        <fullName evidence="1">DUF6603 domain-containing protein</fullName>
    </recommendedName>
</protein>
<dbReference type="AlphaFoldDB" id="A0A9Q3URH1"/>
<reference evidence="4" key="2">
    <citation type="submission" date="2023-07" db="EMBL/GenBank/DDBJ databases">
        <title>Description of novel Chryseobacterium sp. strain C-2.</title>
        <authorList>
            <person name="Saticioglu I.B."/>
        </authorList>
    </citation>
    <scope>NUCLEOTIDE SEQUENCE [LARGE SCALE GENOMIC DNA]</scope>
    <source>
        <strain evidence="4">C-2</strain>
    </source>
</reference>
<comment type="caution">
    <text evidence="3">The sequence shown here is derived from an EMBL/GenBank/DDBJ whole genome shotgun (WGS) entry which is preliminary data.</text>
</comment>
<evidence type="ECO:0000313" key="5">
    <source>
        <dbReference type="Proteomes" id="UP001107960"/>
    </source>
</evidence>
<keyword evidence="4" id="KW-1185">Reference proteome</keyword>
<dbReference type="Proteomes" id="UP000603715">
    <property type="component" value="Unassembled WGS sequence"/>
</dbReference>
<dbReference type="Pfam" id="PF20248">
    <property type="entry name" value="DUF6603"/>
    <property type="match status" value="1"/>
</dbReference>
<sequence length="894" mass="100861">MGNIDIILDVQIRGTQVQLKGLKEGDNYEFGAEVETQKLLLSVLDEDHQNNPFLNLLPDLTSYELLNEKVEENRKYTHTLKNTYKFGEAERKNEVVVVKSEHFTSFKFKYENIGLLNKLLEDIPFVSELMAVETAITSIEALYLNINKDQKVDAKDIKLILESKEESKIKLENGLSIIIKYKDKGDKENYFVLGSAKKEERKQKQEVKNDAEAKVEKKSNQKLPFKTSFSFQSKDKTLNFVFNPEINIAGLSLNLIDLSFEASRNTEKPGYQFTPSISGFEIGFENKAFSIQGALYYNDEGASKEYNGTLIIKSAKFEMVLVGSYIKMKDYSSILAFGYLGIPIPLHPAFNIEGLAAGFGMNRTFVLPKMEQIESFPLLQIIKDQKLKSPIKDFFKDINYYFSPQKDSLVLIAGLKFNSFNVMDTIALAIVALNDKPTVNLMGLTSISPCKSSNIKSYHLELGYLVSYDINKGQLLAYGQLTDNSYILTPKLKLTGGFAFGMWFKKQNKITAGDFVVSIGGYHPRFTPPDHYPKNIPRLGFDFKDEGINFYGKAYFAITPACMMAGIQLGLYTEFDYGIVYGDFSIKLNADFLIKYAPFYYKADISANIHVVARALFFKVTLDIYAALKISGPNFGGYGTFKVKGHEIQVSFGEKLQGQNSLSFEEFIDHYFPESNEDKILSYNITNGIINKFTRDIEEVIIVNPKDFALEINSEIPITKIDGNSLNTIMPTTVIKPVCKLDINLVNSLELKLTINGDVSGFTSFVPQAVKQSVPKAIWTDKFNEPTSSTNKAPDSDNGLLKNVCKGINLAFKQENPKLSPITVSLYDTFVKDYNNEQQIRSFETEKVNYDLFPNKGKMKTFGILSESDIDISDLDGTIKVYDYKTQLANYSIN</sequence>
<evidence type="ECO:0000259" key="1">
    <source>
        <dbReference type="Pfam" id="PF20248"/>
    </source>
</evidence>
<dbReference type="Proteomes" id="UP001107960">
    <property type="component" value="Unassembled WGS sequence"/>
</dbReference>
<name>A0A9Q3URH1_9FLAO</name>
<proteinExistence type="predicted"/>
<evidence type="ECO:0000313" key="2">
    <source>
        <dbReference type="EMBL" id="MBD3907268.1"/>
    </source>
</evidence>
<accession>A0A9Q3URH1</accession>
<dbReference type="RefSeq" id="WP_191181613.1">
    <property type="nucleotide sequence ID" value="NZ_JACXXP010000062.1"/>
</dbReference>
<feature type="domain" description="DUF6603" evidence="1">
    <location>
        <begin position="235"/>
        <end position="672"/>
    </location>
</feature>
<dbReference type="EMBL" id="JAJJML010000001">
    <property type="protein sequence ID" value="MCC9033027.1"/>
    <property type="molecule type" value="Genomic_DNA"/>
</dbReference>
<dbReference type="EMBL" id="JACXXP010000062">
    <property type="protein sequence ID" value="MBD3907268.1"/>
    <property type="molecule type" value="Genomic_DNA"/>
</dbReference>
<organism evidence="3 5">
    <name type="scientific">Chryseobacterium muglaense</name>
    <dbReference type="NCBI Taxonomy" id="2893752"/>
    <lineage>
        <taxon>Bacteria</taxon>
        <taxon>Pseudomonadati</taxon>
        <taxon>Bacteroidota</taxon>
        <taxon>Flavobacteriia</taxon>
        <taxon>Flavobacteriales</taxon>
        <taxon>Weeksellaceae</taxon>
        <taxon>Chryseobacterium group</taxon>
        <taxon>Chryseobacterium</taxon>
    </lineage>
</organism>
<gene>
    <name evidence="2" type="ORF">IEW27_22105</name>
    <name evidence="3" type="ORF">LNP80_01990</name>
</gene>
<evidence type="ECO:0000313" key="3">
    <source>
        <dbReference type="EMBL" id="MCC9033027.1"/>
    </source>
</evidence>